<accession>A0A6A5ZI97</accession>
<name>A0A6A5ZI97_9PLEO</name>
<dbReference type="OrthoDB" id="3795611at2759"/>
<feature type="transmembrane region" description="Helical" evidence="1">
    <location>
        <begin position="205"/>
        <end position="223"/>
    </location>
</feature>
<keyword evidence="4" id="KW-1185">Reference proteome</keyword>
<protein>
    <recommendedName>
        <fullName evidence="2">DUF6594 domain-containing protein</fullName>
    </recommendedName>
</protein>
<dbReference type="InterPro" id="IPR046529">
    <property type="entry name" value="DUF6594"/>
</dbReference>
<dbReference type="Proteomes" id="UP000799770">
    <property type="component" value="Unassembled WGS sequence"/>
</dbReference>
<reference evidence="3" key="1">
    <citation type="journal article" date="2020" name="Stud. Mycol.">
        <title>101 Dothideomycetes genomes: a test case for predicting lifestyles and emergence of pathogens.</title>
        <authorList>
            <person name="Haridas S."/>
            <person name="Albert R."/>
            <person name="Binder M."/>
            <person name="Bloem J."/>
            <person name="Labutti K."/>
            <person name="Salamov A."/>
            <person name="Andreopoulos B."/>
            <person name="Baker S."/>
            <person name="Barry K."/>
            <person name="Bills G."/>
            <person name="Bluhm B."/>
            <person name="Cannon C."/>
            <person name="Castanera R."/>
            <person name="Culley D."/>
            <person name="Daum C."/>
            <person name="Ezra D."/>
            <person name="Gonzalez J."/>
            <person name="Henrissat B."/>
            <person name="Kuo A."/>
            <person name="Liang C."/>
            <person name="Lipzen A."/>
            <person name="Lutzoni F."/>
            <person name="Magnuson J."/>
            <person name="Mondo S."/>
            <person name="Nolan M."/>
            <person name="Ohm R."/>
            <person name="Pangilinan J."/>
            <person name="Park H.-J."/>
            <person name="Ramirez L."/>
            <person name="Alfaro M."/>
            <person name="Sun H."/>
            <person name="Tritt A."/>
            <person name="Yoshinaga Y."/>
            <person name="Zwiers L.-H."/>
            <person name="Turgeon B."/>
            <person name="Goodwin S."/>
            <person name="Spatafora J."/>
            <person name="Crous P."/>
            <person name="Grigoriev I."/>
        </authorList>
    </citation>
    <scope>NUCLEOTIDE SEQUENCE</scope>
    <source>
        <strain evidence="3">CBS 627.86</strain>
    </source>
</reference>
<keyword evidence="1" id="KW-0812">Transmembrane</keyword>
<evidence type="ECO:0000313" key="4">
    <source>
        <dbReference type="Proteomes" id="UP000799770"/>
    </source>
</evidence>
<dbReference type="EMBL" id="ML977317">
    <property type="protein sequence ID" value="KAF2118138.1"/>
    <property type="molecule type" value="Genomic_DNA"/>
</dbReference>
<keyword evidence="1" id="KW-0472">Membrane</keyword>
<dbReference type="Pfam" id="PF20237">
    <property type="entry name" value="DUF6594"/>
    <property type="match status" value="1"/>
</dbReference>
<feature type="transmembrane region" description="Helical" evidence="1">
    <location>
        <begin position="174"/>
        <end position="198"/>
    </location>
</feature>
<feature type="transmembrane region" description="Helical" evidence="1">
    <location>
        <begin position="229"/>
        <end position="249"/>
    </location>
</feature>
<feature type="domain" description="DUF6594" evidence="2">
    <location>
        <begin position="127"/>
        <end position="241"/>
    </location>
</feature>
<proteinExistence type="predicted"/>
<evidence type="ECO:0000313" key="3">
    <source>
        <dbReference type="EMBL" id="KAF2118138.1"/>
    </source>
</evidence>
<organism evidence="3 4">
    <name type="scientific">Lophiotrema nucula</name>
    <dbReference type="NCBI Taxonomy" id="690887"/>
    <lineage>
        <taxon>Eukaryota</taxon>
        <taxon>Fungi</taxon>
        <taxon>Dikarya</taxon>
        <taxon>Ascomycota</taxon>
        <taxon>Pezizomycotina</taxon>
        <taxon>Dothideomycetes</taxon>
        <taxon>Pleosporomycetidae</taxon>
        <taxon>Pleosporales</taxon>
        <taxon>Lophiotremataceae</taxon>
        <taxon>Lophiotrema</taxon>
    </lineage>
</organism>
<gene>
    <name evidence="3" type="ORF">BDV96DRAFT_378765</name>
</gene>
<dbReference type="AlphaFoldDB" id="A0A6A5ZI97"/>
<keyword evidence="1" id="KW-1133">Transmembrane helix</keyword>
<sequence>MLLRAIRYHYFEFKAGGLKCRWAELQQKHRTCEGDVQAQSLFDEFETFVLETDEVLTSLSRIFREDSEMAHAPTVPRDAMDTRYRRKLHDPHTGNLAPNGRPASDYGVVGESVSPEFATIWDVPESPLRGFILRRIIEPIYDHVFVRLCDAYSSYRGRPSGNHEKEIYEGPLDLFVSAVECLVAAVSLAVPVIVILNLNTQKQRLVAATCLTLVFPFVALLLSKQAQPIFQLTAGFWAVVVVFLSTANLRR</sequence>
<evidence type="ECO:0000259" key="2">
    <source>
        <dbReference type="Pfam" id="PF20237"/>
    </source>
</evidence>
<evidence type="ECO:0000256" key="1">
    <source>
        <dbReference type="SAM" id="Phobius"/>
    </source>
</evidence>